<dbReference type="InterPro" id="IPR001533">
    <property type="entry name" value="Pterin_deHydtase"/>
</dbReference>
<reference evidence="6 7" key="1">
    <citation type="submission" date="2017-06" db="EMBL/GenBank/DDBJ databases">
        <title>Cmopartive genomic analysis of Ambrosia Fusariam Clade fungi.</title>
        <authorList>
            <person name="Stajich J.E."/>
            <person name="Carrillo J."/>
            <person name="Kijimoto T."/>
            <person name="Eskalen A."/>
            <person name="O'Donnell K."/>
            <person name="Kasson M."/>
        </authorList>
    </citation>
    <scope>NUCLEOTIDE SEQUENCE [LARGE SCALE GENOMIC DNA]</scope>
    <source>
        <strain evidence="6 7">NRRL 20438</strain>
    </source>
</reference>
<dbReference type="GO" id="GO:0008124">
    <property type="term" value="F:4-alpha-hydroxytetrahydrobiopterin dehydratase activity"/>
    <property type="evidence" value="ECO:0007669"/>
    <property type="project" value="UniProtKB-EC"/>
</dbReference>
<evidence type="ECO:0000313" key="6">
    <source>
        <dbReference type="EMBL" id="RSM06825.1"/>
    </source>
</evidence>
<dbReference type="Proteomes" id="UP000288429">
    <property type="component" value="Unassembled WGS sequence"/>
</dbReference>
<dbReference type="AlphaFoldDB" id="A0A428TXS4"/>
<dbReference type="GO" id="GO:0006729">
    <property type="term" value="P:tetrahydrobiopterin biosynthetic process"/>
    <property type="evidence" value="ECO:0007669"/>
    <property type="project" value="InterPro"/>
</dbReference>
<comment type="similarity">
    <text evidence="2">Belongs to the pterin-4-alpha-carbinolamine dehydratase family.</text>
</comment>
<organism evidence="6 7">
    <name type="scientific">Fusarium ambrosium</name>
    <dbReference type="NCBI Taxonomy" id="131363"/>
    <lineage>
        <taxon>Eukaryota</taxon>
        <taxon>Fungi</taxon>
        <taxon>Dikarya</taxon>
        <taxon>Ascomycota</taxon>
        <taxon>Pezizomycotina</taxon>
        <taxon>Sordariomycetes</taxon>
        <taxon>Hypocreomycetidae</taxon>
        <taxon>Hypocreales</taxon>
        <taxon>Nectriaceae</taxon>
        <taxon>Fusarium</taxon>
        <taxon>Fusarium solani species complex</taxon>
    </lineage>
</organism>
<evidence type="ECO:0000256" key="3">
    <source>
        <dbReference type="ARBA" id="ARBA00013252"/>
    </source>
</evidence>
<gene>
    <name evidence="6" type="ORF">CDV31_008922</name>
</gene>
<keyword evidence="7" id="KW-1185">Reference proteome</keyword>
<comment type="caution">
    <text evidence="6">The sequence shown here is derived from an EMBL/GenBank/DDBJ whole genome shotgun (WGS) entry which is preliminary data.</text>
</comment>
<evidence type="ECO:0000256" key="1">
    <source>
        <dbReference type="ARBA" id="ARBA00001554"/>
    </source>
</evidence>
<dbReference type="CDD" id="cd00488">
    <property type="entry name" value="PCD_DCoH"/>
    <property type="match status" value="1"/>
</dbReference>
<dbReference type="EMBL" id="NIZV01000121">
    <property type="protein sequence ID" value="RSM06825.1"/>
    <property type="molecule type" value="Genomic_DNA"/>
</dbReference>
<dbReference type="EC" id="4.2.1.96" evidence="3"/>
<comment type="catalytic activity">
    <reaction evidence="1">
        <text>(4aS,6R)-4a-hydroxy-L-erythro-5,6,7,8-tetrahydrobiopterin = (6R)-L-erythro-6,7-dihydrobiopterin + H2O</text>
        <dbReference type="Rhea" id="RHEA:11920"/>
        <dbReference type="ChEBI" id="CHEBI:15377"/>
        <dbReference type="ChEBI" id="CHEBI:15642"/>
        <dbReference type="ChEBI" id="CHEBI:43120"/>
        <dbReference type="EC" id="4.2.1.96"/>
    </reaction>
</comment>
<accession>A0A428TXS4</accession>
<protein>
    <recommendedName>
        <fullName evidence="3">4a-hydroxytetrahydrobiopterin dehydratase</fullName>
        <ecNumber evidence="3">4.2.1.96</ecNumber>
    </recommendedName>
    <alternativeName>
        <fullName evidence="5">4-alpha-hydroxy-tetrahydropterin dehydratase</fullName>
    </alternativeName>
</protein>
<dbReference type="InterPro" id="IPR036428">
    <property type="entry name" value="PCD_sf"/>
</dbReference>
<evidence type="ECO:0000256" key="5">
    <source>
        <dbReference type="ARBA" id="ARBA00030497"/>
    </source>
</evidence>
<dbReference type="Gene3D" id="3.30.1360.20">
    <property type="entry name" value="Transcriptional coactivator/pterin dehydratase"/>
    <property type="match status" value="1"/>
</dbReference>
<keyword evidence="4" id="KW-0456">Lyase</keyword>
<evidence type="ECO:0000256" key="4">
    <source>
        <dbReference type="ARBA" id="ARBA00023239"/>
    </source>
</evidence>
<dbReference type="PANTHER" id="PTHR12599">
    <property type="entry name" value="PTERIN-4-ALPHA-CARBINOLAMINE DEHYDRATASE"/>
    <property type="match status" value="1"/>
</dbReference>
<proteinExistence type="inferred from homology"/>
<name>A0A428TXS4_9HYPO</name>
<evidence type="ECO:0000313" key="7">
    <source>
        <dbReference type="Proteomes" id="UP000288429"/>
    </source>
</evidence>
<dbReference type="Pfam" id="PF01329">
    <property type="entry name" value="Pterin_4a"/>
    <property type="match status" value="1"/>
</dbReference>
<dbReference type="SUPFAM" id="SSF55248">
    <property type="entry name" value="PCD-like"/>
    <property type="match status" value="1"/>
</dbReference>
<sequence length="209" mass="22531">MYFQSSPLTPLPPLIHPTFSQPTPIIYIAANNTPPPPPPRMPLLRPLTRIPGLLRQASTMAQPRFSAGTDAASVTPALKALLTSDGGRWTLAKDGAALERQFKFKTFAKTWDFMTGVALQCKIKNHHPEWSNVYNTTFVRWTTHNPAGLSDKDIDMAAQCDALAAQLAELPPEPQPEAAVEAEGQSCAIRGLADRAAGAAGDCCTPKSK</sequence>
<dbReference type="PANTHER" id="PTHR12599:SF0">
    <property type="entry name" value="PTERIN-4-ALPHA-CARBINOLAMINE DEHYDRATASE"/>
    <property type="match status" value="1"/>
</dbReference>
<evidence type="ECO:0000256" key="2">
    <source>
        <dbReference type="ARBA" id="ARBA00006472"/>
    </source>
</evidence>